<keyword evidence="6" id="KW-1185">Reference proteome</keyword>
<evidence type="ECO:0000259" key="4">
    <source>
        <dbReference type="PROSITE" id="PS51186"/>
    </source>
</evidence>
<keyword evidence="2 5" id="KW-0808">Transferase</keyword>
<dbReference type="SUPFAM" id="SSF55729">
    <property type="entry name" value="Acyl-CoA N-acyltransferases (Nat)"/>
    <property type="match status" value="1"/>
</dbReference>
<protein>
    <submittedName>
        <fullName evidence="5">GNAT family N-acetyltransferase</fullName>
    </submittedName>
</protein>
<dbReference type="Pfam" id="PF00583">
    <property type="entry name" value="Acetyltransf_1"/>
    <property type="match status" value="1"/>
</dbReference>
<dbReference type="STRING" id="247279.NIES1031_20420"/>
<dbReference type="FunFam" id="3.40.630.30:FF:000064">
    <property type="entry name" value="GNAT family acetyltransferase"/>
    <property type="match status" value="1"/>
</dbReference>
<gene>
    <name evidence="5" type="ORF">NIES1031_20420</name>
</gene>
<comment type="caution">
    <text evidence="5">The sequence shown here is derived from an EMBL/GenBank/DDBJ whole genome shotgun (WGS) entry which is preliminary data.</text>
</comment>
<dbReference type="CDD" id="cd04301">
    <property type="entry name" value="NAT_SF"/>
    <property type="match status" value="1"/>
</dbReference>
<proteinExistence type="inferred from homology"/>
<reference evidence="5 6" key="1">
    <citation type="submission" date="2016-11" db="EMBL/GenBank/DDBJ databases">
        <title>Draft Genome Sequences of Nine Cyanobacterial Strains from Diverse Habitats.</title>
        <authorList>
            <person name="Zhu T."/>
            <person name="Hou S."/>
            <person name="Lu X."/>
            <person name="Hess W.R."/>
        </authorList>
    </citation>
    <scope>NUCLEOTIDE SEQUENCE [LARGE SCALE GENOMIC DNA]</scope>
    <source>
        <strain evidence="5 6">5.2 s.c.1</strain>
    </source>
</reference>
<name>A0A1U7HFF5_9CHRO</name>
<comment type="similarity">
    <text evidence="1">Belongs to the acetyltransferase family.</text>
</comment>
<organism evidence="5 6">
    <name type="scientific">Chroogloeocystis siderophila 5.2 s.c.1</name>
    <dbReference type="NCBI Taxonomy" id="247279"/>
    <lineage>
        <taxon>Bacteria</taxon>
        <taxon>Bacillati</taxon>
        <taxon>Cyanobacteriota</taxon>
        <taxon>Cyanophyceae</taxon>
        <taxon>Oscillatoriophycideae</taxon>
        <taxon>Chroococcales</taxon>
        <taxon>Chroococcaceae</taxon>
        <taxon>Chroogloeocystis</taxon>
    </lineage>
</organism>
<dbReference type="PROSITE" id="PS51186">
    <property type="entry name" value="GNAT"/>
    <property type="match status" value="1"/>
</dbReference>
<dbReference type="AlphaFoldDB" id="A0A1U7HFF5"/>
<dbReference type="PANTHER" id="PTHR10545">
    <property type="entry name" value="DIAMINE N-ACETYLTRANSFERASE"/>
    <property type="match status" value="1"/>
</dbReference>
<evidence type="ECO:0000256" key="2">
    <source>
        <dbReference type="ARBA" id="ARBA00022679"/>
    </source>
</evidence>
<dbReference type="GO" id="GO:0008080">
    <property type="term" value="F:N-acetyltransferase activity"/>
    <property type="evidence" value="ECO:0007669"/>
    <property type="project" value="TreeGrafter"/>
</dbReference>
<dbReference type="Proteomes" id="UP000185984">
    <property type="component" value="Unassembled WGS sequence"/>
</dbReference>
<evidence type="ECO:0000256" key="3">
    <source>
        <dbReference type="ARBA" id="ARBA00023315"/>
    </source>
</evidence>
<feature type="domain" description="N-acetyltransferase" evidence="4">
    <location>
        <begin position="6"/>
        <end position="161"/>
    </location>
</feature>
<dbReference type="RefSeq" id="WP_073551301.1">
    <property type="nucleotide sequence ID" value="NZ_CAWMVK010000014.1"/>
</dbReference>
<keyword evidence="3" id="KW-0012">Acyltransferase</keyword>
<dbReference type="InterPro" id="IPR051016">
    <property type="entry name" value="Diverse_Substrate_AcTransf"/>
</dbReference>
<evidence type="ECO:0000313" key="6">
    <source>
        <dbReference type="Proteomes" id="UP000185984"/>
    </source>
</evidence>
<evidence type="ECO:0000256" key="1">
    <source>
        <dbReference type="ARBA" id="ARBA00008694"/>
    </source>
</evidence>
<dbReference type="EMBL" id="MRCC01000021">
    <property type="protein sequence ID" value="OKH22268.1"/>
    <property type="molecule type" value="Genomic_DNA"/>
</dbReference>
<dbReference type="PANTHER" id="PTHR10545:SF29">
    <property type="entry name" value="GH14572P-RELATED"/>
    <property type="match status" value="1"/>
</dbReference>
<dbReference type="Gene3D" id="3.40.630.30">
    <property type="match status" value="1"/>
</dbReference>
<evidence type="ECO:0000313" key="5">
    <source>
        <dbReference type="EMBL" id="OKH22268.1"/>
    </source>
</evidence>
<sequence>MDEIDIRIRVATIEDRELILSFISQKANFDRYPQPLEITIDKLGQTLFAQPPLAQVLLAQINNVAVGFALFSYAYSSFLAQPTLWVGDLYVQPLMRGKGIGTALLQRLAQIAEEANCGRLEWTVADCNTRAIAFYKKYGTQVLDVRLCRIEQSVISQLAGKRSHKRFTASQK</sequence>
<dbReference type="InterPro" id="IPR016181">
    <property type="entry name" value="Acyl_CoA_acyltransferase"/>
</dbReference>
<accession>A0A1U7HFF5</accession>
<dbReference type="InterPro" id="IPR000182">
    <property type="entry name" value="GNAT_dom"/>
</dbReference>
<dbReference type="OrthoDB" id="9792929at2"/>